<evidence type="ECO:0000313" key="2">
    <source>
        <dbReference type="EMBL" id="KNZ69442.1"/>
    </source>
</evidence>
<dbReference type="InterPro" id="IPR004183">
    <property type="entry name" value="Xdiol_dOase_suB"/>
</dbReference>
<dbReference type="GO" id="GO:0016702">
    <property type="term" value="F:oxidoreductase activity, acting on single donors with incorporation of molecular oxygen, incorporation of two atoms of oxygen"/>
    <property type="evidence" value="ECO:0007669"/>
    <property type="project" value="UniProtKB-ARBA"/>
</dbReference>
<dbReference type="InterPro" id="IPR027623">
    <property type="entry name" value="AmmeMemoSam_A"/>
</dbReference>
<dbReference type="RefSeq" id="WP_052218123.1">
    <property type="nucleotide sequence ID" value="NZ_LGTE01000012.1"/>
</dbReference>
<reference evidence="3" key="1">
    <citation type="submission" date="2015-07" db="EMBL/GenBank/DDBJ databases">
        <title>Complete Genome of Thermincola ferriacetica strain Z-0001T.</title>
        <authorList>
            <person name="Lusk B."/>
            <person name="Badalamenti J.P."/>
            <person name="Parameswaran P."/>
            <person name="Bond D.R."/>
            <person name="Torres C.I."/>
        </authorList>
    </citation>
    <scope>NUCLEOTIDE SEQUENCE [LARGE SCALE GENOMIC DNA]</scope>
    <source>
        <strain evidence="3">Z-0001</strain>
    </source>
</reference>
<dbReference type="InterPro" id="IPR036071">
    <property type="entry name" value="AMMECR1_dom_sf"/>
</dbReference>
<dbReference type="SUPFAM" id="SSF53213">
    <property type="entry name" value="LigB-like"/>
    <property type="match status" value="1"/>
</dbReference>
<dbReference type="EMBL" id="LGTE01000012">
    <property type="protein sequence ID" value="KNZ69442.1"/>
    <property type="molecule type" value="Genomic_DNA"/>
</dbReference>
<evidence type="ECO:0000259" key="1">
    <source>
        <dbReference type="PROSITE" id="PS51112"/>
    </source>
</evidence>
<dbReference type="InterPro" id="IPR002733">
    <property type="entry name" value="AMMECR1_domain"/>
</dbReference>
<feature type="domain" description="AMMECR1" evidence="1">
    <location>
        <begin position="299"/>
        <end position="468"/>
    </location>
</feature>
<dbReference type="PROSITE" id="PS51112">
    <property type="entry name" value="AMMECR1"/>
    <property type="match status" value="1"/>
</dbReference>
<proteinExistence type="predicted"/>
<accession>A0A0L6W1J9</accession>
<dbReference type="AlphaFoldDB" id="A0A0L6W1J9"/>
<protein>
    <submittedName>
        <fullName evidence="2">AMMECR1 domain-containing protein</fullName>
    </submittedName>
</protein>
<dbReference type="Gene3D" id="3.30.700.20">
    <property type="entry name" value="Hypothetical protein ph0010, domain 1"/>
    <property type="match status" value="1"/>
</dbReference>
<dbReference type="Proteomes" id="UP000037175">
    <property type="component" value="Unassembled WGS sequence"/>
</dbReference>
<dbReference type="NCBIfam" id="TIGR00296">
    <property type="entry name" value="TIGR00296 family protein"/>
    <property type="match status" value="1"/>
</dbReference>
<gene>
    <name evidence="2" type="ORF">Tfer_1884</name>
</gene>
<dbReference type="PANTHER" id="PTHR13016:SF0">
    <property type="entry name" value="AMME SYNDROME CANDIDATE GENE 1 PROTEIN"/>
    <property type="match status" value="1"/>
</dbReference>
<dbReference type="Gene3D" id="3.40.830.10">
    <property type="entry name" value="LigB-like"/>
    <property type="match status" value="1"/>
</dbReference>
<evidence type="ECO:0000313" key="3">
    <source>
        <dbReference type="Proteomes" id="UP000037175"/>
    </source>
</evidence>
<keyword evidence="3" id="KW-1185">Reference proteome</keyword>
<dbReference type="Pfam" id="PF01871">
    <property type="entry name" value="AMMECR1"/>
    <property type="match status" value="1"/>
</dbReference>
<dbReference type="GO" id="GO:0008198">
    <property type="term" value="F:ferrous iron binding"/>
    <property type="evidence" value="ECO:0007669"/>
    <property type="project" value="InterPro"/>
</dbReference>
<dbReference type="PANTHER" id="PTHR13016">
    <property type="entry name" value="AMMECR1 HOMOLOG"/>
    <property type="match status" value="1"/>
</dbReference>
<comment type="caution">
    <text evidence="2">The sequence shown here is derived from an EMBL/GenBank/DDBJ whole genome shotgun (WGS) entry which is preliminary data.</text>
</comment>
<dbReference type="InterPro" id="IPR023473">
    <property type="entry name" value="AMMECR1"/>
</dbReference>
<sequence>MGKIVFGGIVPHPPIMVPEVGRGEEEKVSSTLAAMGQFAKTLADTGPDLVVIISPHGAVFSDGVAINGASVLKGSLSRFGAPEVSLEYVNDLEFAGLVVSEAEAGGITAIIMDRELAGNYRVSVELDHGVVVPMYFVDRAGIRLPMVMVSMSMLPPVELYKFGIALQKAAVKSDRKVAVIASGDLSHRLTPDAPAGYAPEGKILDEKIVQAIKDFDVPGLVSLDPNLAEKGGECGWRSIITMLGSLDGYEIHSEVLSYEGPFGVGYMVAVLVPEEASEKRKMLPQMVAEREKMINDRRANESAYVRLARETLEHYVREGKIPGVPDPLPGDMRKRAGVFVSIKKHGQLRGCIGTILPTTKNLAQEIINNAISAGTRDPRFAPVREEELDELVYSVDVLKEPEPVDDMSQLDPYRYGVIVRKGHRTGLLLPNLEGIDTVEEQVAIARQKAGIGPDEPVELERFEVVRYY</sequence>
<dbReference type="PATRIC" id="fig|281456.6.peg.1979"/>
<dbReference type="Pfam" id="PF02900">
    <property type="entry name" value="LigB"/>
    <property type="match status" value="1"/>
</dbReference>
<name>A0A0L6W1J9_9FIRM</name>
<organism evidence="2 3">
    <name type="scientific">Thermincola ferriacetica</name>
    <dbReference type="NCBI Taxonomy" id="281456"/>
    <lineage>
        <taxon>Bacteria</taxon>
        <taxon>Bacillati</taxon>
        <taxon>Bacillota</taxon>
        <taxon>Clostridia</taxon>
        <taxon>Eubacteriales</taxon>
        <taxon>Thermincolaceae</taxon>
        <taxon>Thermincola</taxon>
    </lineage>
</organism>
<dbReference type="NCBIfam" id="TIGR04335">
    <property type="entry name" value="AmmeMemoSam_A"/>
    <property type="match status" value="1"/>
</dbReference>
<dbReference type="InterPro" id="IPR027485">
    <property type="entry name" value="AMMECR1_N"/>
</dbReference>
<dbReference type="SUPFAM" id="SSF143447">
    <property type="entry name" value="AMMECR1-like"/>
    <property type="match status" value="1"/>
</dbReference>
<dbReference type="CDD" id="cd07951">
    <property type="entry name" value="ED_3B_N_AMMECR1"/>
    <property type="match status" value="1"/>
</dbReference>